<evidence type="ECO:0000256" key="4">
    <source>
        <dbReference type="ARBA" id="ARBA00023125"/>
    </source>
</evidence>
<dbReference type="AlphaFoldDB" id="A0A327ZI17"/>
<evidence type="ECO:0000256" key="7">
    <source>
        <dbReference type="SAM" id="SignalP"/>
    </source>
</evidence>
<keyword evidence="7" id="KW-0732">Signal</keyword>
<feature type="signal peptide" evidence="7">
    <location>
        <begin position="1"/>
        <end position="34"/>
    </location>
</feature>
<dbReference type="GO" id="GO:0003677">
    <property type="term" value="F:DNA binding"/>
    <property type="evidence" value="ECO:0007669"/>
    <property type="project" value="UniProtKB-KW"/>
</dbReference>
<evidence type="ECO:0000313" key="9">
    <source>
        <dbReference type="Proteomes" id="UP000249341"/>
    </source>
</evidence>
<keyword evidence="5" id="KW-1015">Disulfide bond</keyword>
<keyword evidence="4" id="KW-0238">DNA-binding</keyword>
<organism evidence="8 9">
    <name type="scientific">Actinoplanes lutulentus</name>
    <dbReference type="NCBI Taxonomy" id="1287878"/>
    <lineage>
        <taxon>Bacteria</taxon>
        <taxon>Bacillati</taxon>
        <taxon>Actinomycetota</taxon>
        <taxon>Actinomycetes</taxon>
        <taxon>Micromonosporales</taxon>
        <taxon>Micromonosporaceae</taxon>
        <taxon>Actinoplanes</taxon>
    </lineage>
</organism>
<dbReference type="PROSITE" id="PS00430">
    <property type="entry name" value="TONB_DEPENDENT_REC_1"/>
    <property type="match status" value="1"/>
</dbReference>
<reference evidence="8 9" key="1">
    <citation type="submission" date="2018-06" db="EMBL/GenBank/DDBJ databases">
        <title>Genomic Encyclopedia of Type Strains, Phase III (KMG-III): the genomes of soil and plant-associated and newly described type strains.</title>
        <authorList>
            <person name="Whitman W."/>
        </authorList>
    </citation>
    <scope>NUCLEOTIDE SEQUENCE [LARGE SCALE GENOMIC DNA]</scope>
    <source>
        <strain evidence="8 9">CGMCC 4.7090</strain>
    </source>
</reference>
<evidence type="ECO:0000256" key="2">
    <source>
        <dbReference type="ARBA" id="ARBA00022529"/>
    </source>
</evidence>
<evidence type="ECO:0000313" key="8">
    <source>
        <dbReference type="EMBL" id="RAK42353.1"/>
    </source>
</evidence>
<dbReference type="InterPro" id="IPR010916">
    <property type="entry name" value="TonB_box_CS"/>
</dbReference>
<protein>
    <submittedName>
        <fullName evidence="8">Neocarzinostatin family protein</fullName>
    </submittedName>
</protein>
<evidence type="ECO:0000256" key="1">
    <source>
        <dbReference type="ARBA" id="ARBA00010648"/>
    </source>
</evidence>
<dbReference type="EMBL" id="QLMJ01000002">
    <property type="protein sequence ID" value="RAK42353.1"/>
    <property type="molecule type" value="Genomic_DNA"/>
</dbReference>
<feature type="chain" id="PRO_5038510551" evidence="7">
    <location>
        <begin position="35"/>
        <end position="223"/>
    </location>
</feature>
<dbReference type="InterPro" id="IPR027273">
    <property type="entry name" value="Neocarzinostatin-like"/>
</dbReference>
<keyword evidence="6" id="KW-1133">Transmembrane helix</keyword>
<feature type="transmembrane region" description="Helical" evidence="6">
    <location>
        <begin position="191"/>
        <end position="212"/>
    </location>
</feature>
<dbReference type="InterPro" id="IPR002186">
    <property type="entry name" value="Neocarzinostatin_fam"/>
</dbReference>
<dbReference type="Gene3D" id="2.60.40.230">
    <property type="entry name" value="Neocarzinostatin-like"/>
    <property type="match status" value="1"/>
</dbReference>
<evidence type="ECO:0000256" key="3">
    <source>
        <dbReference type="ARBA" id="ARBA00023022"/>
    </source>
</evidence>
<keyword evidence="6" id="KW-0812">Transmembrane</keyword>
<keyword evidence="3" id="KW-0044">Antibiotic</keyword>
<keyword evidence="2" id="KW-0929">Antimicrobial</keyword>
<gene>
    <name evidence="8" type="ORF">B0I29_102178</name>
</gene>
<dbReference type="Pfam" id="PF00960">
    <property type="entry name" value="Neocarzinostat"/>
    <property type="match status" value="1"/>
</dbReference>
<dbReference type="SUPFAM" id="SSF49319">
    <property type="entry name" value="Actinoxanthin-like"/>
    <property type="match status" value="1"/>
</dbReference>
<dbReference type="Proteomes" id="UP000249341">
    <property type="component" value="Unassembled WGS sequence"/>
</dbReference>
<sequence>MTRSTSRKPPGLRRLAAAVAAGLLCAGATLFVTAAPAAAKASLKVSKTTGLKDGDSITVTGTGFTKGLTDLALGQCVKNPTGPTDCNLSGGAVFAKTDSSGKTEKVTLKLSKSFNGKECGTDGCVIAAQLLPSAHDDATVKANAVSVKIVFGSSGAAATTPASTKSTSAAAAATTAADDDALPKTGPGMEWATVVLIGTGLLLPGFGLLAMLPARRRRMAGFH</sequence>
<comment type="similarity">
    <text evidence="1">Belongs to the neocarzinostatin family.</text>
</comment>
<name>A0A327ZI17_9ACTN</name>
<dbReference type="OrthoDB" id="3294823at2"/>
<dbReference type="GO" id="GO:0042742">
    <property type="term" value="P:defense response to bacterium"/>
    <property type="evidence" value="ECO:0007669"/>
    <property type="project" value="UniProtKB-KW"/>
</dbReference>
<accession>A0A327ZI17</accession>
<proteinExistence type="inferred from homology"/>
<keyword evidence="6" id="KW-0472">Membrane</keyword>
<evidence type="ECO:0000256" key="6">
    <source>
        <dbReference type="SAM" id="Phobius"/>
    </source>
</evidence>
<keyword evidence="9" id="KW-1185">Reference proteome</keyword>
<evidence type="ECO:0000256" key="5">
    <source>
        <dbReference type="ARBA" id="ARBA00023157"/>
    </source>
</evidence>
<dbReference type="RefSeq" id="WP_111647523.1">
    <property type="nucleotide sequence ID" value="NZ_JACHWI010000003.1"/>
</dbReference>
<comment type="caution">
    <text evidence="8">The sequence shown here is derived from an EMBL/GenBank/DDBJ whole genome shotgun (WGS) entry which is preliminary data.</text>
</comment>